<dbReference type="InterPro" id="IPR052710">
    <property type="entry name" value="CAAX_protease"/>
</dbReference>
<dbReference type="InterPro" id="IPR003675">
    <property type="entry name" value="Rce1/LyrA-like_dom"/>
</dbReference>
<keyword evidence="3" id="KW-0482">Metalloprotease</keyword>
<feature type="transmembrane region" description="Helical" evidence="1">
    <location>
        <begin position="149"/>
        <end position="166"/>
    </location>
</feature>
<keyword evidence="1" id="KW-0472">Membrane</keyword>
<feature type="domain" description="CAAX prenyl protease 2/Lysostaphin resistance protein A-like" evidence="2">
    <location>
        <begin position="118"/>
        <end position="205"/>
    </location>
</feature>
<dbReference type="GO" id="GO:0080120">
    <property type="term" value="P:CAAX-box protein maturation"/>
    <property type="evidence" value="ECO:0007669"/>
    <property type="project" value="UniProtKB-ARBA"/>
</dbReference>
<evidence type="ECO:0000313" key="3">
    <source>
        <dbReference type="EMBL" id="MRG87348.1"/>
    </source>
</evidence>
<feature type="transmembrane region" description="Helical" evidence="1">
    <location>
        <begin position="192"/>
        <end position="211"/>
    </location>
</feature>
<dbReference type="PANTHER" id="PTHR36435">
    <property type="entry name" value="SLR1288 PROTEIN"/>
    <property type="match status" value="1"/>
</dbReference>
<comment type="caution">
    <text evidence="3">The sequence shown here is derived from an EMBL/GenBank/DDBJ whole genome shotgun (WGS) entry which is preliminary data.</text>
</comment>
<dbReference type="PANTHER" id="PTHR36435:SF6">
    <property type="entry name" value="ABORTIVE INFECTION PROTEIN"/>
    <property type="match status" value="1"/>
</dbReference>
<dbReference type="EMBL" id="WJNH01000009">
    <property type="protein sequence ID" value="MRG87348.1"/>
    <property type="molecule type" value="Genomic_DNA"/>
</dbReference>
<organism evidence="3 4">
    <name type="scientific">Salinibacillus xinjiangensis</name>
    <dbReference type="NCBI Taxonomy" id="1229268"/>
    <lineage>
        <taxon>Bacteria</taxon>
        <taxon>Bacillati</taxon>
        <taxon>Bacillota</taxon>
        <taxon>Bacilli</taxon>
        <taxon>Bacillales</taxon>
        <taxon>Bacillaceae</taxon>
        <taxon>Salinibacillus</taxon>
    </lineage>
</organism>
<accession>A0A6G1X969</accession>
<dbReference type="GO" id="GO:0008237">
    <property type="term" value="F:metallopeptidase activity"/>
    <property type="evidence" value="ECO:0007669"/>
    <property type="project" value="UniProtKB-KW"/>
</dbReference>
<evidence type="ECO:0000313" key="4">
    <source>
        <dbReference type="Proteomes" id="UP000480185"/>
    </source>
</evidence>
<gene>
    <name evidence="3" type="ORF">GH754_13715</name>
</gene>
<keyword evidence="1" id="KW-1133">Transmembrane helix</keyword>
<reference evidence="3 4" key="1">
    <citation type="submission" date="2019-11" db="EMBL/GenBank/DDBJ databases">
        <authorList>
            <person name="Li J."/>
        </authorList>
    </citation>
    <scope>NUCLEOTIDE SEQUENCE [LARGE SCALE GENOMIC DNA]</scope>
    <source>
        <strain evidence="3 4">J4</strain>
    </source>
</reference>
<feature type="transmembrane region" description="Helical" evidence="1">
    <location>
        <begin position="37"/>
        <end position="56"/>
    </location>
</feature>
<protein>
    <submittedName>
        <fullName evidence="3">CPBP family intramembrane metalloprotease</fullName>
    </submittedName>
</protein>
<proteinExistence type="predicted"/>
<keyword evidence="4" id="KW-1185">Reference proteome</keyword>
<name>A0A6G1X969_9BACI</name>
<dbReference type="OrthoDB" id="2194912at2"/>
<feature type="transmembrane region" description="Helical" evidence="1">
    <location>
        <begin position="76"/>
        <end position="98"/>
    </location>
</feature>
<sequence>MPRRYWYVILTYVIGLLSGVIGGPLLVALGVPMEQVSGVWSIIVFPIMAIVIIQLLRPDMKQAREQRSISTGHKILWVIGGFFLVLAANYSAAMIELALGIEPGSDNTANLMNIARDLPLFLIVTAILAPLLEEVVFRKIIFGSIYKKYNFFIAAIISAIIFGILHQEPEHLLIYTSVGMVFAFVYVKTKTILVPILIHVSINTFVFLIQYNVTEEDIERMREELEQLQTILIGG</sequence>
<dbReference type="AlphaFoldDB" id="A0A6G1X969"/>
<dbReference type="GO" id="GO:0006508">
    <property type="term" value="P:proteolysis"/>
    <property type="evidence" value="ECO:0007669"/>
    <property type="project" value="UniProtKB-KW"/>
</dbReference>
<keyword evidence="3" id="KW-0645">Protease</keyword>
<dbReference type="Pfam" id="PF02517">
    <property type="entry name" value="Rce1-like"/>
    <property type="match status" value="1"/>
</dbReference>
<dbReference type="RefSeq" id="WP_153729243.1">
    <property type="nucleotide sequence ID" value="NZ_WJNH01000009.1"/>
</dbReference>
<evidence type="ECO:0000256" key="1">
    <source>
        <dbReference type="SAM" id="Phobius"/>
    </source>
</evidence>
<feature type="transmembrane region" description="Helical" evidence="1">
    <location>
        <begin position="118"/>
        <end position="137"/>
    </location>
</feature>
<dbReference type="GO" id="GO:0004175">
    <property type="term" value="F:endopeptidase activity"/>
    <property type="evidence" value="ECO:0007669"/>
    <property type="project" value="UniProtKB-ARBA"/>
</dbReference>
<keyword evidence="1" id="KW-0812">Transmembrane</keyword>
<feature type="transmembrane region" description="Helical" evidence="1">
    <location>
        <begin position="7"/>
        <end position="31"/>
    </location>
</feature>
<dbReference type="Proteomes" id="UP000480185">
    <property type="component" value="Unassembled WGS sequence"/>
</dbReference>
<keyword evidence="3" id="KW-0378">Hydrolase</keyword>
<evidence type="ECO:0000259" key="2">
    <source>
        <dbReference type="Pfam" id="PF02517"/>
    </source>
</evidence>